<dbReference type="EMBL" id="ASPP01043042">
    <property type="protein sequence ID" value="ETN99746.1"/>
    <property type="molecule type" value="Genomic_DNA"/>
</dbReference>
<organism evidence="1 2">
    <name type="scientific">Reticulomyxa filosa</name>
    <dbReference type="NCBI Taxonomy" id="46433"/>
    <lineage>
        <taxon>Eukaryota</taxon>
        <taxon>Sar</taxon>
        <taxon>Rhizaria</taxon>
        <taxon>Retaria</taxon>
        <taxon>Foraminifera</taxon>
        <taxon>Monothalamids</taxon>
        <taxon>Reticulomyxidae</taxon>
        <taxon>Reticulomyxa</taxon>
    </lineage>
</organism>
<dbReference type="OrthoDB" id="6776162at2759"/>
<dbReference type="Proteomes" id="UP000023152">
    <property type="component" value="Unassembled WGS sequence"/>
</dbReference>
<evidence type="ECO:0000313" key="2">
    <source>
        <dbReference type="Proteomes" id="UP000023152"/>
    </source>
</evidence>
<gene>
    <name evidence="1" type="ORF">RFI_37721</name>
</gene>
<comment type="caution">
    <text evidence="1">The sequence shown here is derived from an EMBL/GenBank/DDBJ whole genome shotgun (WGS) entry which is preliminary data.</text>
</comment>
<name>X6LF38_RETFI</name>
<keyword evidence="2" id="KW-1185">Reference proteome</keyword>
<feature type="non-terminal residue" evidence="1">
    <location>
        <position position="219"/>
    </location>
</feature>
<accession>X6LF38</accession>
<proteinExistence type="predicted"/>
<feature type="non-terminal residue" evidence="1">
    <location>
        <position position="1"/>
    </location>
</feature>
<protein>
    <submittedName>
        <fullName evidence="1">Uncharacterized protein</fullName>
    </submittedName>
</protein>
<sequence length="219" mass="25924">YYYLIGVLELDMPKLWKKANITNCITIVCWQVIGTNYCNGLKYKMRHEFGLKGRMHWWLDSFLYDRFGQVVLNGMNLSIKRFDTACGHPNGNCYWHLTKQSIIFKKKNKRKYPKMYSKLNNNQIKEDHVKYLGLIVDSQLTYRQHINYIYGNASRKLGYLTYLCSYKGIRPSLSVYNLLYKTIIRPSLEYACAFLNGAADCHKRRLERIQRISMCRILG</sequence>
<dbReference type="AlphaFoldDB" id="X6LF38"/>
<reference evidence="1 2" key="1">
    <citation type="journal article" date="2013" name="Curr. Biol.">
        <title>The Genome of the Foraminiferan Reticulomyxa filosa.</title>
        <authorList>
            <person name="Glockner G."/>
            <person name="Hulsmann N."/>
            <person name="Schleicher M."/>
            <person name="Noegel A.A."/>
            <person name="Eichinger L."/>
            <person name="Gallinger C."/>
            <person name="Pawlowski J."/>
            <person name="Sierra R."/>
            <person name="Euteneuer U."/>
            <person name="Pillet L."/>
            <person name="Moustafa A."/>
            <person name="Platzer M."/>
            <person name="Groth M."/>
            <person name="Szafranski K."/>
            <person name="Schliwa M."/>
        </authorList>
    </citation>
    <scope>NUCLEOTIDE SEQUENCE [LARGE SCALE GENOMIC DNA]</scope>
</reference>
<evidence type="ECO:0000313" key="1">
    <source>
        <dbReference type="EMBL" id="ETN99746.1"/>
    </source>
</evidence>
<dbReference type="PANTHER" id="PTHR33332">
    <property type="entry name" value="REVERSE TRANSCRIPTASE DOMAIN-CONTAINING PROTEIN"/>
    <property type="match status" value="1"/>
</dbReference>